<protein>
    <submittedName>
        <fullName evidence="1">Unannotated protein</fullName>
    </submittedName>
</protein>
<accession>A0A6J6YHV2</accession>
<organism evidence="1">
    <name type="scientific">freshwater metagenome</name>
    <dbReference type="NCBI Taxonomy" id="449393"/>
    <lineage>
        <taxon>unclassified sequences</taxon>
        <taxon>metagenomes</taxon>
        <taxon>ecological metagenomes</taxon>
    </lineage>
</organism>
<evidence type="ECO:0000313" key="1">
    <source>
        <dbReference type="EMBL" id="CAB4809041.1"/>
    </source>
</evidence>
<name>A0A6J6YHV2_9ZZZZ</name>
<dbReference type="AlphaFoldDB" id="A0A6J6YHV2"/>
<reference evidence="1" key="1">
    <citation type="submission" date="2020-05" db="EMBL/GenBank/DDBJ databases">
        <authorList>
            <person name="Chiriac C."/>
            <person name="Salcher M."/>
            <person name="Ghai R."/>
            <person name="Kavagutti S V."/>
        </authorList>
    </citation>
    <scope>NUCLEOTIDE SEQUENCE</scope>
</reference>
<gene>
    <name evidence="1" type="ORF">UFOPK3120_00460</name>
</gene>
<sequence length="60" mass="6892">MVPKIKVSKVKETKIEGSNLRPARLFIASFIECRSAIIKLLAVQLLYALKVHQSWLRDLK</sequence>
<proteinExistence type="predicted"/>
<dbReference type="EMBL" id="CAFAAW010000038">
    <property type="protein sequence ID" value="CAB4809041.1"/>
    <property type="molecule type" value="Genomic_DNA"/>
</dbReference>